<accession>A0AAP0B376</accession>
<evidence type="ECO:0000313" key="1">
    <source>
        <dbReference type="EMBL" id="KAK8925932.1"/>
    </source>
</evidence>
<dbReference type="Proteomes" id="UP001418222">
    <property type="component" value="Unassembled WGS sequence"/>
</dbReference>
<dbReference type="Gene3D" id="1.20.120.1240">
    <property type="entry name" value="Dynamin, middle domain"/>
    <property type="match status" value="1"/>
</dbReference>
<dbReference type="EMBL" id="JBBWWQ010000016">
    <property type="protein sequence ID" value="KAK8925932.1"/>
    <property type="molecule type" value="Genomic_DNA"/>
</dbReference>
<protein>
    <submittedName>
        <fullName evidence="1">Dynamin-2A</fullName>
    </submittedName>
</protein>
<evidence type="ECO:0000313" key="2">
    <source>
        <dbReference type="Proteomes" id="UP001418222"/>
    </source>
</evidence>
<organism evidence="1 2">
    <name type="scientific">Platanthera zijinensis</name>
    <dbReference type="NCBI Taxonomy" id="2320716"/>
    <lineage>
        <taxon>Eukaryota</taxon>
        <taxon>Viridiplantae</taxon>
        <taxon>Streptophyta</taxon>
        <taxon>Embryophyta</taxon>
        <taxon>Tracheophyta</taxon>
        <taxon>Spermatophyta</taxon>
        <taxon>Magnoliopsida</taxon>
        <taxon>Liliopsida</taxon>
        <taxon>Asparagales</taxon>
        <taxon>Orchidaceae</taxon>
        <taxon>Orchidoideae</taxon>
        <taxon>Orchideae</taxon>
        <taxon>Orchidinae</taxon>
        <taxon>Platanthera</taxon>
    </lineage>
</organism>
<sequence>MLSGGLWLHPGGLRLHPGGLRPPAHGLRPRLMLGRRESIKHGRSPCEDARCVCGLRPHQGGLCPQHVHRVLIDIVSSAANATPGLGRYPPFKREVVTIASDALDKFRNEAKKMVVALVDMERAFVPPQHFIRLVQRSYVCYSPTDNKLIVSTDVTFLEDQPFHYSPSIPSPPSTAARLAVPVTIPSLPPPPTPHPVPSLPPPPLRVYTRCQSRTTSLQQVSSKDDIPRLAGPASTSTAHPLANYVSLHRLSPPLHHFAVSLSSISISNSVQKAFQHSRWRTAMKDEMTSLWANQT</sequence>
<proteinExistence type="predicted"/>
<comment type="caution">
    <text evidence="1">The sequence shown here is derived from an EMBL/GenBank/DDBJ whole genome shotgun (WGS) entry which is preliminary data.</text>
</comment>
<reference evidence="1 2" key="1">
    <citation type="journal article" date="2022" name="Nat. Plants">
        <title>Genomes of leafy and leafless Platanthera orchids illuminate the evolution of mycoheterotrophy.</title>
        <authorList>
            <person name="Li M.H."/>
            <person name="Liu K.W."/>
            <person name="Li Z."/>
            <person name="Lu H.C."/>
            <person name="Ye Q.L."/>
            <person name="Zhang D."/>
            <person name="Wang J.Y."/>
            <person name="Li Y.F."/>
            <person name="Zhong Z.M."/>
            <person name="Liu X."/>
            <person name="Yu X."/>
            <person name="Liu D.K."/>
            <person name="Tu X.D."/>
            <person name="Liu B."/>
            <person name="Hao Y."/>
            <person name="Liao X.Y."/>
            <person name="Jiang Y.T."/>
            <person name="Sun W.H."/>
            <person name="Chen J."/>
            <person name="Chen Y.Q."/>
            <person name="Ai Y."/>
            <person name="Zhai J.W."/>
            <person name="Wu S.S."/>
            <person name="Zhou Z."/>
            <person name="Hsiao Y.Y."/>
            <person name="Wu W.L."/>
            <person name="Chen Y.Y."/>
            <person name="Lin Y.F."/>
            <person name="Hsu J.L."/>
            <person name="Li C.Y."/>
            <person name="Wang Z.W."/>
            <person name="Zhao X."/>
            <person name="Zhong W.Y."/>
            <person name="Ma X.K."/>
            <person name="Ma L."/>
            <person name="Huang J."/>
            <person name="Chen G.Z."/>
            <person name="Huang M.Z."/>
            <person name="Huang L."/>
            <person name="Peng D.H."/>
            <person name="Luo Y.B."/>
            <person name="Zou S.Q."/>
            <person name="Chen S.P."/>
            <person name="Lan S."/>
            <person name="Tsai W.C."/>
            <person name="Van de Peer Y."/>
            <person name="Liu Z.J."/>
        </authorList>
    </citation>
    <scope>NUCLEOTIDE SEQUENCE [LARGE SCALE GENOMIC DNA]</scope>
    <source>
        <strain evidence="1">Lor287</strain>
    </source>
</reference>
<gene>
    <name evidence="1" type="primary">DRP2A</name>
    <name evidence="1" type="ORF">KSP39_PZI018268</name>
</gene>
<name>A0AAP0B376_9ASPA</name>
<keyword evidence="2" id="KW-1185">Reference proteome</keyword>
<dbReference type="AlphaFoldDB" id="A0AAP0B376"/>